<evidence type="ECO:0000313" key="3">
    <source>
        <dbReference type="Proteomes" id="UP000310334"/>
    </source>
</evidence>
<dbReference type="Pfam" id="PF13518">
    <property type="entry name" value="HTH_28"/>
    <property type="match status" value="1"/>
</dbReference>
<gene>
    <name evidence="2" type="ORF">E6W99_26135</name>
</gene>
<dbReference type="InterPro" id="IPR036388">
    <property type="entry name" value="WH-like_DNA-bd_sf"/>
</dbReference>
<dbReference type="PANTHER" id="PTHR46889:SF5">
    <property type="entry name" value="INTEGRASE PROTEIN"/>
    <property type="match status" value="1"/>
</dbReference>
<dbReference type="SUPFAM" id="SSF53098">
    <property type="entry name" value="Ribonuclease H-like"/>
    <property type="match status" value="1"/>
</dbReference>
<dbReference type="Gene3D" id="1.10.10.10">
    <property type="entry name" value="Winged helix-like DNA-binding domain superfamily/Winged helix DNA-binding domain"/>
    <property type="match status" value="1"/>
</dbReference>
<dbReference type="Gene3D" id="3.30.420.10">
    <property type="entry name" value="Ribonuclease H-like superfamily/Ribonuclease H"/>
    <property type="match status" value="1"/>
</dbReference>
<dbReference type="InterPro" id="IPR055247">
    <property type="entry name" value="InsJ-like_HTH"/>
</dbReference>
<dbReference type="PANTHER" id="PTHR46889">
    <property type="entry name" value="TRANSPOSASE INSF FOR INSERTION SEQUENCE IS3B-RELATED"/>
    <property type="match status" value="1"/>
</dbReference>
<dbReference type="InterPro" id="IPR036397">
    <property type="entry name" value="RNaseH_sf"/>
</dbReference>
<keyword evidence="3" id="KW-1185">Reference proteome</keyword>
<dbReference type="EMBL" id="SSNT01000058">
    <property type="protein sequence ID" value="THF73644.1"/>
    <property type="molecule type" value="Genomic_DNA"/>
</dbReference>
<comment type="function">
    <text evidence="1">Involved in the transposition of the insertion sequence.</text>
</comment>
<proteinExistence type="predicted"/>
<evidence type="ECO:0000313" key="2">
    <source>
        <dbReference type="EMBL" id="THF73644.1"/>
    </source>
</evidence>
<dbReference type="InterPro" id="IPR050900">
    <property type="entry name" value="Transposase_IS3/IS150/IS904"/>
</dbReference>
<dbReference type="PROSITE" id="PS50994">
    <property type="entry name" value="INTEGRASE"/>
    <property type="match status" value="1"/>
</dbReference>
<organism evidence="2 3">
    <name type="scientific">Metabacillus sediminilitoris</name>
    <dbReference type="NCBI Taxonomy" id="2567941"/>
    <lineage>
        <taxon>Bacteria</taxon>
        <taxon>Bacillati</taxon>
        <taxon>Bacillota</taxon>
        <taxon>Bacilli</taxon>
        <taxon>Bacillales</taxon>
        <taxon>Bacillaceae</taxon>
        <taxon>Metabacillus</taxon>
    </lineage>
</organism>
<protein>
    <submittedName>
        <fullName evidence="2">IS3 family transposase</fullName>
    </submittedName>
</protein>
<dbReference type="Pfam" id="PF00665">
    <property type="entry name" value="rve"/>
    <property type="match status" value="1"/>
</dbReference>
<dbReference type="Pfam" id="PF13333">
    <property type="entry name" value="rve_2"/>
    <property type="match status" value="1"/>
</dbReference>
<dbReference type="InterPro" id="IPR001584">
    <property type="entry name" value="Integrase_cat-core"/>
</dbReference>
<accession>A0A4V3WDU7</accession>
<dbReference type="GO" id="GO:0015074">
    <property type="term" value="P:DNA integration"/>
    <property type="evidence" value="ECO:0007669"/>
    <property type="project" value="InterPro"/>
</dbReference>
<dbReference type="InterPro" id="IPR012337">
    <property type="entry name" value="RNaseH-like_sf"/>
</dbReference>
<dbReference type="NCBIfam" id="NF033516">
    <property type="entry name" value="transpos_IS3"/>
    <property type="match status" value="1"/>
</dbReference>
<dbReference type="SUPFAM" id="SSF46689">
    <property type="entry name" value="Homeodomain-like"/>
    <property type="match status" value="1"/>
</dbReference>
<dbReference type="RefSeq" id="WP_136359328.1">
    <property type="nucleotide sequence ID" value="NZ_CP046266.1"/>
</dbReference>
<dbReference type="InterPro" id="IPR010921">
    <property type="entry name" value="Trp_repressor/repl_initiator"/>
</dbReference>
<sequence length="453" mass="53107">MAKFTTEDKIQITLRYVEGNESIEKIAGEVKVSPPILSGWVRLYEQHGIEAFIKSYTNYSVEFKLNVLNYMNETGTSSYDTAAIFNISSPGMIRNWRKAFETGGVDALQLMKKGPSSMKKVSKLNKEQQPPVEGSIEALRAENERLRMENAYFKKVERFSSRTGKITNKIKAQVIFELKHEFDVVELVKVADIPRSTYYYWEKRLNCEDKYAKVKEAIEAIYHEHKGRYGYRRITKQLERMNIHHDPKTINRLMKAMGLKCEVRMKKFRSYRGTVGKIAPNLLNRNFHADNMNEKWVTDVTEFHLFGEKRYLSPVLDLCNGEIIAYKVMNRPVYALVGDMIEEAVKRIQPDDEIVLHSDQGWHYQMSKYQNKLKAHGIRQSMSRKGNCLDNAVMENFFGLLKSELLYLQEFESMEHFERELEEYIYYYNHKRIKAKLKDLSPVEYRTQVLKAA</sequence>
<dbReference type="GO" id="GO:0043565">
    <property type="term" value="F:sequence-specific DNA binding"/>
    <property type="evidence" value="ECO:0007669"/>
    <property type="project" value="InterPro"/>
</dbReference>
<dbReference type="InterPro" id="IPR048020">
    <property type="entry name" value="Transpos_IS3"/>
</dbReference>
<evidence type="ECO:0000256" key="1">
    <source>
        <dbReference type="ARBA" id="ARBA00002286"/>
    </source>
</evidence>
<dbReference type="SUPFAM" id="SSF48295">
    <property type="entry name" value="TrpR-like"/>
    <property type="match status" value="1"/>
</dbReference>
<dbReference type="Pfam" id="PF13276">
    <property type="entry name" value="HTH_21"/>
    <property type="match status" value="1"/>
</dbReference>
<comment type="caution">
    <text evidence="2">The sequence shown here is derived from an EMBL/GenBank/DDBJ whole genome shotgun (WGS) entry which is preliminary data.</text>
</comment>
<dbReference type="InterPro" id="IPR025948">
    <property type="entry name" value="HTH-like_dom"/>
</dbReference>
<dbReference type="Proteomes" id="UP000310334">
    <property type="component" value="Unassembled WGS sequence"/>
</dbReference>
<dbReference type="AlphaFoldDB" id="A0A4V3WDU7"/>
<dbReference type="InterPro" id="IPR009057">
    <property type="entry name" value="Homeodomain-like_sf"/>
</dbReference>
<name>A0A4V3WDU7_9BACI</name>
<dbReference type="OrthoDB" id="9781005at2"/>
<reference evidence="2 3" key="1">
    <citation type="submission" date="2019-04" db="EMBL/GenBank/DDBJ databases">
        <title>Bacillus sediminilitoris sp. nov., isolated from a tidal flat sediment on the East China Sea.</title>
        <authorList>
            <person name="Wei Y."/>
            <person name="Mao H."/>
            <person name="Fang J."/>
        </authorList>
    </citation>
    <scope>NUCLEOTIDE SEQUENCE [LARGE SCALE GENOMIC DNA]</scope>
    <source>
        <strain evidence="2 3">DSL-17</strain>
    </source>
</reference>